<dbReference type="OrthoDB" id="10057618at2759"/>
<dbReference type="Gene3D" id="3.10.20.90">
    <property type="entry name" value="Phosphatidylinositol 3-kinase Catalytic Subunit, Chain A, domain 1"/>
    <property type="match status" value="2"/>
</dbReference>
<dbReference type="SUPFAM" id="SSF47031">
    <property type="entry name" value="Second domain of FERM"/>
    <property type="match status" value="2"/>
</dbReference>
<dbReference type="Pfam" id="PF00169">
    <property type="entry name" value="PH"/>
    <property type="match status" value="1"/>
</dbReference>
<dbReference type="PANTHER" id="PTHR16160">
    <property type="entry name" value="FERMITIN 2-RELATED"/>
    <property type="match status" value="1"/>
</dbReference>
<proteinExistence type="predicted"/>
<dbReference type="AlphaFoldDB" id="A0A7M5V1S4"/>
<dbReference type="SMART" id="SM00295">
    <property type="entry name" value="B41"/>
    <property type="match status" value="1"/>
</dbReference>
<dbReference type="RefSeq" id="XP_066911993.1">
    <property type="nucleotide sequence ID" value="XM_067055892.1"/>
</dbReference>
<accession>A0A7M5V1S4</accession>
<dbReference type="SMART" id="SM00233">
    <property type="entry name" value="PH"/>
    <property type="match status" value="1"/>
</dbReference>
<dbReference type="GO" id="GO:0007160">
    <property type="term" value="P:cell-matrix adhesion"/>
    <property type="evidence" value="ECO:0007669"/>
    <property type="project" value="TreeGrafter"/>
</dbReference>
<dbReference type="CDD" id="cd17095">
    <property type="entry name" value="FERM_F0_kindlins"/>
    <property type="match status" value="1"/>
</dbReference>
<organism evidence="3 4">
    <name type="scientific">Clytia hemisphaerica</name>
    <dbReference type="NCBI Taxonomy" id="252671"/>
    <lineage>
        <taxon>Eukaryota</taxon>
        <taxon>Metazoa</taxon>
        <taxon>Cnidaria</taxon>
        <taxon>Hydrozoa</taxon>
        <taxon>Hydroidolina</taxon>
        <taxon>Leptothecata</taxon>
        <taxon>Obeliida</taxon>
        <taxon>Clytiidae</taxon>
        <taxon>Clytia</taxon>
    </lineage>
</organism>
<evidence type="ECO:0000313" key="3">
    <source>
        <dbReference type="EnsemblMetazoa" id="CLYHEMP008244.1"/>
    </source>
</evidence>
<dbReference type="CDD" id="cd14473">
    <property type="entry name" value="FERM_B-lobe"/>
    <property type="match status" value="2"/>
</dbReference>
<dbReference type="Pfam" id="PF18124">
    <property type="entry name" value="Kindlin_2_N"/>
    <property type="match status" value="1"/>
</dbReference>
<dbReference type="GO" id="GO:0030055">
    <property type="term" value="C:cell-substrate junction"/>
    <property type="evidence" value="ECO:0007669"/>
    <property type="project" value="TreeGrafter"/>
</dbReference>
<feature type="compositionally biased region" description="Polar residues" evidence="1">
    <location>
        <begin position="174"/>
        <end position="210"/>
    </location>
</feature>
<dbReference type="InterPro" id="IPR014352">
    <property type="entry name" value="FERM/acyl-CoA-bd_prot_sf"/>
</dbReference>
<keyword evidence="4" id="KW-1185">Reference proteome</keyword>
<dbReference type="Pfam" id="PF00373">
    <property type="entry name" value="FERM_M"/>
    <property type="match status" value="1"/>
</dbReference>
<protein>
    <recommendedName>
        <fullName evidence="2">FERM domain-containing protein</fullName>
    </recommendedName>
</protein>
<dbReference type="InterPro" id="IPR019748">
    <property type="entry name" value="FERM_central"/>
</dbReference>
<dbReference type="Gene3D" id="2.30.29.30">
    <property type="entry name" value="Pleckstrin-homology domain (PH domain)/Phosphotyrosine-binding domain (PTB)"/>
    <property type="match status" value="2"/>
</dbReference>
<reference evidence="3" key="1">
    <citation type="submission" date="2021-01" db="UniProtKB">
        <authorList>
            <consortium name="EnsemblMetazoa"/>
        </authorList>
    </citation>
    <scope>IDENTIFICATION</scope>
</reference>
<dbReference type="InterPro" id="IPR000299">
    <property type="entry name" value="FERM_domain"/>
</dbReference>
<dbReference type="InterPro" id="IPR019749">
    <property type="entry name" value="Band_41_domain"/>
</dbReference>
<feature type="region of interest" description="Disordered" evidence="1">
    <location>
        <begin position="138"/>
        <end position="221"/>
    </location>
</feature>
<dbReference type="Gene3D" id="1.20.80.10">
    <property type="match status" value="1"/>
</dbReference>
<dbReference type="GO" id="GO:0007229">
    <property type="term" value="P:integrin-mediated signaling pathway"/>
    <property type="evidence" value="ECO:0007669"/>
    <property type="project" value="InterPro"/>
</dbReference>
<dbReference type="PROSITE" id="PS50057">
    <property type="entry name" value="FERM_3"/>
    <property type="match status" value="1"/>
</dbReference>
<dbReference type="InterPro" id="IPR037843">
    <property type="entry name" value="Kindlin/fermitin"/>
</dbReference>
<dbReference type="GO" id="GO:0005178">
    <property type="term" value="F:integrin binding"/>
    <property type="evidence" value="ECO:0007669"/>
    <property type="project" value="TreeGrafter"/>
</dbReference>
<dbReference type="InterPro" id="IPR001849">
    <property type="entry name" value="PH_domain"/>
</dbReference>
<dbReference type="SUPFAM" id="SSF50729">
    <property type="entry name" value="PH domain-like"/>
    <property type="match status" value="2"/>
</dbReference>
<dbReference type="InterPro" id="IPR040790">
    <property type="entry name" value="Kindlin_2_N"/>
</dbReference>
<evidence type="ECO:0000256" key="1">
    <source>
        <dbReference type="SAM" id="MobiDB-lite"/>
    </source>
</evidence>
<dbReference type="GeneID" id="136799207"/>
<evidence type="ECO:0000313" key="4">
    <source>
        <dbReference type="Proteomes" id="UP000594262"/>
    </source>
</evidence>
<dbReference type="PANTHER" id="PTHR16160:SF13">
    <property type="entry name" value="FERMITIN 2-RELATED"/>
    <property type="match status" value="1"/>
</dbReference>
<dbReference type="EnsemblMetazoa" id="CLYHEMT008244.1">
    <property type="protein sequence ID" value="CLYHEMP008244.1"/>
    <property type="gene ID" value="CLYHEMG008244"/>
</dbReference>
<evidence type="ECO:0000259" key="2">
    <source>
        <dbReference type="PROSITE" id="PS50057"/>
    </source>
</evidence>
<dbReference type="InterPro" id="IPR011993">
    <property type="entry name" value="PH-like_dom_sf"/>
</dbReference>
<dbReference type="Proteomes" id="UP000594262">
    <property type="component" value="Unplaced"/>
</dbReference>
<feature type="domain" description="FERM" evidence="2">
    <location>
        <begin position="187"/>
        <end position="660"/>
    </location>
</feature>
<name>A0A7M5V1S4_9CNID</name>
<dbReference type="InterPro" id="IPR035963">
    <property type="entry name" value="FERM_2"/>
</dbReference>
<sequence length="694" mass="78053">MATLASLSSTRSFTLNVHVTDLNTQKSIEVNLESHVGFVMLEIVEKLDVTADYSDHALWWPEKKIWLTKARLSLASYGIINDTQLLFTPQHKSVRLLMPDLQVFDMKVNFAVDVLHTVSELCNELGVRHSEELSFMRPYETGTAKKRKKGKKGTGSNTGSDDASSQGSFGNGTLGRSTSQEPRTPSSPASNRLNNSYNPNDTLNPYSTAMSPMLAHSPNAPTQDQLELIGLGKSVLERASFNCGWLSSSESLMQQGIKEYDTLYIRYKYFNIFDLNPKIDEVRINQLYSQAKLQILTEEIDCTEEESITFAALQFQVKVASQNPQGNSGSDEVDDIDSALSELQMTLEGSSQQPSDIPTTHTRPTMSHIPEMFDNLSIIKKKTFGTSKTNYYFQFKDTHIAYYKTMADAQGPPVQKFNLKGCEVTPEVNINKDKYNIKLTIPGPDMYEMEMGCSSPQQYVKWMAACRLASKGKTMADPTYEMEMSGVRTFLNMQNDVKDSSKDDGDYDAGAHGGMHPEDFVPQRVLSKYKSKQIAARILESHTAFTKLGVIEAKMNFIRQWQALPDYGVSKFNCKFRDSKKKQEIIGIGTKGIVRFDLNSRTVIKQWRYSTMKNWNVNWETREMIVTCEGETIIFSLLGGDIRLVHEYIGGYIFLSMRKDVNAALDVEMFYKLTGGWNTIGGGEGKDWSSKPGL</sequence>